<accession>F4Q1M2</accession>
<keyword evidence="6" id="KW-1185">Reference proteome</keyword>
<dbReference type="EMBL" id="GL883018">
    <property type="protein sequence ID" value="EGG18723.1"/>
    <property type="molecule type" value="Genomic_DNA"/>
</dbReference>
<feature type="signal peptide" evidence="4">
    <location>
        <begin position="1"/>
        <end position="29"/>
    </location>
</feature>
<protein>
    <submittedName>
        <fullName evidence="5">Uncharacterized protein</fullName>
    </submittedName>
</protein>
<dbReference type="RefSeq" id="XP_004366627.1">
    <property type="nucleotide sequence ID" value="XM_004366570.1"/>
</dbReference>
<evidence type="ECO:0000256" key="3">
    <source>
        <dbReference type="SAM" id="MobiDB-lite"/>
    </source>
</evidence>
<dbReference type="InterPro" id="IPR004947">
    <property type="entry name" value="DNase_II"/>
</dbReference>
<evidence type="ECO:0000256" key="1">
    <source>
        <dbReference type="ARBA" id="ARBA00007527"/>
    </source>
</evidence>
<dbReference type="KEGG" id="dfa:DFA_04219"/>
<feature type="region of interest" description="Disordered" evidence="3">
    <location>
        <begin position="738"/>
        <end position="787"/>
    </location>
</feature>
<comment type="similarity">
    <text evidence="1">Belongs to the DNase II family.</text>
</comment>
<reference evidence="6" key="1">
    <citation type="journal article" date="2011" name="Genome Res.">
        <title>Phylogeny-wide analysis of social amoeba genomes highlights ancient origins for complex intercellular communication.</title>
        <authorList>
            <person name="Heidel A.J."/>
            <person name="Lawal H.M."/>
            <person name="Felder M."/>
            <person name="Schilde C."/>
            <person name="Helps N.R."/>
            <person name="Tunggal B."/>
            <person name="Rivero F."/>
            <person name="John U."/>
            <person name="Schleicher M."/>
            <person name="Eichinger L."/>
            <person name="Platzer M."/>
            <person name="Noegel A.A."/>
            <person name="Schaap P."/>
            <person name="Gloeckner G."/>
        </authorList>
    </citation>
    <scope>NUCLEOTIDE SEQUENCE [LARGE SCALE GENOMIC DNA]</scope>
    <source>
        <strain evidence="6">SH3</strain>
    </source>
</reference>
<feature type="chain" id="PRO_5003320492" evidence="4">
    <location>
        <begin position="30"/>
        <end position="787"/>
    </location>
</feature>
<dbReference type="GO" id="GO:0004531">
    <property type="term" value="F:deoxyribonuclease II activity"/>
    <property type="evidence" value="ECO:0007669"/>
    <property type="project" value="InterPro"/>
</dbReference>
<dbReference type="PANTHER" id="PTHR10858:SF23">
    <property type="entry name" value="DEOXYRIBONUCLEASE II"/>
    <property type="match status" value="1"/>
</dbReference>
<evidence type="ECO:0000313" key="5">
    <source>
        <dbReference type="EMBL" id="EGG18723.1"/>
    </source>
</evidence>
<name>F4Q1M2_CACFS</name>
<dbReference type="OrthoDB" id="10261598at2759"/>
<dbReference type="Proteomes" id="UP000007797">
    <property type="component" value="Unassembled WGS sequence"/>
</dbReference>
<sequence>MGKSLYLFILAVVLVVVITSNTHVVVVESAPISCQRDSLLTGQQNQDVDWWLIIKLSMGDLYLYYDSDMHEHQFMQGKFLRSRYSAFGQALKTIEDDAIDYIGFNNDFGHQSQVKNNPFGEYNHEKGMIAWDLEQAIYIQHSIPKFPNGGGYFKQNKVDKFFTIDTQPDYPDDEDSLEFLRFSLLGWPRAIDGGGYYTMFPSNIMGSRTCTSTGPGTIYQSKLPKIGKMLQNFGFPDSVSKPQPQDTANVLKSASYAQHIFCMSLDAQNYIMPNKWNDMPKDMMFVTKTGIPQPYFSYKLLKDVQRDGVYKKVMNHRGDATKKIYALAKYQGTKKNLWADSLFMADESCDPGNDDLEVNQPCIPTWVEDIPPLTLTAYNLGKAFDPARFKFPKFTTTFVQGQSSQLFAWGAGYGEEADHSKIGILEDENHPNYKIWNVCFSGSNLQQTKGSVLICLKKDSLVEAFKNLQVNAPDAQRSLVTGDIWGERITGQVQNWLAKRSWDPEGDFAKYFQDHSAELVCKAIKNPLVKDPDSFEPKMFASQPLNVQILYTTIIEHYLFTRLKNPTNTPLTTLEAFLTELGLVKPEMPVPVPLQTRKQPPIPIIHRANANAAIVNNNKPAAVKRLASQTTNNRKVEEEGPPKKRFKTEEKRAVIEGIMDEMDDFTEGIKSIQKMVDFGLEQADDDDPDLIWIKPYFVEKNLQIQKLCDAFYQAKKLQLEELASKTNLYDCDDDVEIPIETDTTPDDGQDPPKPQDTIMVEEKSDPIIQLVGPTSKKDINDRCNQSK</sequence>
<organism evidence="5 6">
    <name type="scientific">Cavenderia fasciculata</name>
    <name type="common">Slime mold</name>
    <name type="synonym">Dictyostelium fasciculatum</name>
    <dbReference type="NCBI Taxonomy" id="261658"/>
    <lineage>
        <taxon>Eukaryota</taxon>
        <taxon>Amoebozoa</taxon>
        <taxon>Evosea</taxon>
        <taxon>Eumycetozoa</taxon>
        <taxon>Dictyostelia</taxon>
        <taxon>Acytosteliales</taxon>
        <taxon>Cavenderiaceae</taxon>
        <taxon>Cavenderia</taxon>
    </lineage>
</organism>
<keyword evidence="2" id="KW-0378">Hydrolase</keyword>
<evidence type="ECO:0000313" key="6">
    <source>
        <dbReference type="Proteomes" id="UP000007797"/>
    </source>
</evidence>
<gene>
    <name evidence="5" type="ORF">DFA_04219</name>
</gene>
<dbReference type="AlphaFoldDB" id="F4Q1M2"/>
<dbReference type="Pfam" id="PF03265">
    <property type="entry name" value="DNase_II"/>
    <property type="match status" value="1"/>
</dbReference>
<feature type="compositionally biased region" description="Acidic residues" evidence="3">
    <location>
        <begin position="738"/>
        <end position="749"/>
    </location>
</feature>
<evidence type="ECO:0000256" key="2">
    <source>
        <dbReference type="ARBA" id="ARBA00022801"/>
    </source>
</evidence>
<proteinExistence type="inferred from homology"/>
<dbReference type="PANTHER" id="PTHR10858">
    <property type="entry name" value="DEOXYRIBONUCLEASE II"/>
    <property type="match status" value="1"/>
</dbReference>
<evidence type="ECO:0000256" key="4">
    <source>
        <dbReference type="SAM" id="SignalP"/>
    </source>
</evidence>
<keyword evidence="4" id="KW-0732">Signal</keyword>
<dbReference type="GeneID" id="14870718"/>